<dbReference type="GO" id="GO:0046872">
    <property type="term" value="F:metal ion binding"/>
    <property type="evidence" value="ECO:0007669"/>
    <property type="project" value="InterPro"/>
</dbReference>
<dbReference type="Pfam" id="PF00403">
    <property type="entry name" value="HMA"/>
    <property type="match status" value="1"/>
</dbReference>
<dbReference type="EMBL" id="WJPO01000004">
    <property type="protein sequence ID" value="MRH20159.1"/>
    <property type="molecule type" value="Genomic_DNA"/>
</dbReference>
<comment type="caution">
    <text evidence="2">The sequence shown here is derived from an EMBL/GenBank/DDBJ whole genome shotgun (WGS) entry which is preliminary data.</text>
</comment>
<dbReference type="PROSITE" id="PS50846">
    <property type="entry name" value="HMA_2"/>
    <property type="match status" value="1"/>
</dbReference>
<organism evidence="2 3">
    <name type="scientific">Rhodovulum strictum</name>
    <dbReference type="NCBI Taxonomy" id="58314"/>
    <lineage>
        <taxon>Bacteria</taxon>
        <taxon>Pseudomonadati</taxon>
        <taxon>Pseudomonadota</taxon>
        <taxon>Alphaproteobacteria</taxon>
        <taxon>Rhodobacterales</taxon>
        <taxon>Paracoccaceae</taxon>
        <taxon>Rhodovulum</taxon>
    </lineage>
</organism>
<dbReference type="Gene3D" id="3.30.70.100">
    <property type="match status" value="1"/>
</dbReference>
<accession>A0A844BBY9</accession>
<evidence type="ECO:0000259" key="1">
    <source>
        <dbReference type="PROSITE" id="PS50846"/>
    </source>
</evidence>
<dbReference type="AlphaFoldDB" id="A0A844BBY9"/>
<evidence type="ECO:0000313" key="3">
    <source>
        <dbReference type="Proteomes" id="UP000466730"/>
    </source>
</evidence>
<evidence type="ECO:0000313" key="2">
    <source>
        <dbReference type="EMBL" id="MRH20159.1"/>
    </source>
</evidence>
<name>A0A844BBY9_9RHOB</name>
<dbReference type="Proteomes" id="UP000466730">
    <property type="component" value="Unassembled WGS sequence"/>
</dbReference>
<dbReference type="InterPro" id="IPR006121">
    <property type="entry name" value="HMA_dom"/>
</dbReference>
<feature type="domain" description="HMA" evidence="1">
    <location>
        <begin position="1"/>
        <end position="62"/>
    </location>
</feature>
<dbReference type="SUPFAM" id="SSF55008">
    <property type="entry name" value="HMA, heavy metal-associated domain"/>
    <property type="match status" value="1"/>
</dbReference>
<sequence>MRFSVPDMICGHCTAAIEAAIMARDPSARILCDLNAQIVQVESVLDPSAVAAAIVAAGYGVTTI</sequence>
<gene>
    <name evidence="2" type="ORF">GH815_04055</name>
</gene>
<protein>
    <submittedName>
        <fullName evidence="2">Copper chaperone</fullName>
    </submittedName>
</protein>
<dbReference type="InterPro" id="IPR036163">
    <property type="entry name" value="HMA_dom_sf"/>
</dbReference>
<keyword evidence="3" id="KW-1185">Reference proteome</keyword>
<reference evidence="2 3" key="1">
    <citation type="submission" date="2019-11" db="EMBL/GenBank/DDBJ databases">
        <title>Draft Whole-Genome sequence of the marine photosynthetic bacterium Rhodovulum strictum DSM 11289.</title>
        <authorList>
            <person name="Kyndt J.A."/>
            <person name="Meyer T.E."/>
        </authorList>
    </citation>
    <scope>NUCLEOTIDE SEQUENCE [LARGE SCALE GENOMIC DNA]</scope>
    <source>
        <strain evidence="2 3">DSM 11289</strain>
    </source>
</reference>
<dbReference type="RefSeq" id="WP_153747476.1">
    <property type="nucleotide sequence ID" value="NZ_BAAADI010000032.1"/>
</dbReference>
<dbReference type="OrthoDB" id="9801832at2"/>
<proteinExistence type="predicted"/>